<dbReference type="EMBL" id="CAJOBO010000904">
    <property type="protein sequence ID" value="CAF4309183.1"/>
    <property type="molecule type" value="Genomic_DNA"/>
</dbReference>
<dbReference type="EMBL" id="CAJNYV010002733">
    <property type="protein sequence ID" value="CAF3497314.1"/>
    <property type="molecule type" value="Genomic_DNA"/>
</dbReference>
<reference evidence="12" key="1">
    <citation type="submission" date="2021-02" db="EMBL/GenBank/DDBJ databases">
        <authorList>
            <person name="Nowell W R."/>
        </authorList>
    </citation>
    <scope>NUCLEOTIDE SEQUENCE</scope>
</reference>
<evidence type="ECO:0000313" key="14">
    <source>
        <dbReference type="Proteomes" id="UP000663873"/>
    </source>
</evidence>
<dbReference type="EMBL" id="CAJOBR010000562">
    <property type="protein sequence ID" value="CAF4523626.1"/>
    <property type="molecule type" value="Genomic_DNA"/>
</dbReference>
<feature type="compositionally biased region" description="Low complexity" evidence="2">
    <location>
        <begin position="204"/>
        <end position="221"/>
    </location>
</feature>
<feature type="region of interest" description="Disordered" evidence="2">
    <location>
        <begin position="169"/>
        <end position="246"/>
    </location>
</feature>
<feature type="compositionally biased region" description="Basic and acidic residues" evidence="2">
    <location>
        <begin position="224"/>
        <end position="241"/>
    </location>
</feature>
<keyword evidence="14" id="KW-1185">Reference proteome</keyword>
<evidence type="ECO:0000313" key="11">
    <source>
        <dbReference type="EMBL" id="CAF4523626.1"/>
    </source>
</evidence>
<evidence type="ECO:0000313" key="13">
    <source>
        <dbReference type="Proteomes" id="UP000663838"/>
    </source>
</evidence>
<comment type="caution">
    <text evidence="12">The sequence shown here is derived from an EMBL/GenBank/DDBJ whole genome shotgun (WGS) entry which is preliminary data.</text>
</comment>
<keyword evidence="1" id="KW-0175">Coiled coil</keyword>
<dbReference type="InterPro" id="IPR043136">
    <property type="entry name" value="B30.2/SPRY_sf"/>
</dbReference>
<evidence type="ECO:0000313" key="8">
    <source>
        <dbReference type="EMBL" id="CAF4254435.1"/>
    </source>
</evidence>
<dbReference type="Gene3D" id="2.60.120.920">
    <property type="match status" value="1"/>
</dbReference>
<dbReference type="EMBL" id="CAJOBQ010000929">
    <property type="protein sequence ID" value="CAF4435472.1"/>
    <property type="molecule type" value="Genomic_DNA"/>
</dbReference>
<evidence type="ECO:0000313" key="4">
    <source>
        <dbReference type="EMBL" id="CAF3407508.1"/>
    </source>
</evidence>
<protein>
    <recommendedName>
        <fullName evidence="15">B box-type domain-containing protein</fullName>
    </recommendedName>
</protein>
<dbReference type="EMBL" id="CAJNXB010000246">
    <property type="protein sequence ID" value="CAF3039879.1"/>
    <property type="molecule type" value="Genomic_DNA"/>
</dbReference>
<proteinExistence type="predicted"/>
<dbReference type="Proteomes" id="UP000663848">
    <property type="component" value="Unassembled WGS sequence"/>
</dbReference>
<dbReference type="Proteomes" id="UP000663872">
    <property type="component" value="Unassembled WGS sequence"/>
</dbReference>
<evidence type="ECO:0000256" key="1">
    <source>
        <dbReference type="SAM" id="Coils"/>
    </source>
</evidence>
<evidence type="ECO:0000313" key="7">
    <source>
        <dbReference type="EMBL" id="CAF3566887.1"/>
    </source>
</evidence>
<evidence type="ECO:0000313" key="6">
    <source>
        <dbReference type="EMBL" id="CAF3516054.1"/>
    </source>
</evidence>
<dbReference type="EMBL" id="CAJOBP010001109">
    <property type="protein sequence ID" value="CAF4254435.1"/>
    <property type="molecule type" value="Genomic_DNA"/>
</dbReference>
<dbReference type="Proteomes" id="UP000663825">
    <property type="component" value="Unassembled WGS sequence"/>
</dbReference>
<dbReference type="OrthoDB" id="10044165at2759"/>
<evidence type="ECO:0000313" key="12">
    <source>
        <dbReference type="EMBL" id="CAF4654928.1"/>
    </source>
</evidence>
<evidence type="ECO:0000313" key="10">
    <source>
        <dbReference type="EMBL" id="CAF4435472.1"/>
    </source>
</evidence>
<dbReference type="AlphaFoldDB" id="A0A821FR55"/>
<evidence type="ECO:0000313" key="9">
    <source>
        <dbReference type="EMBL" id="CAF4309183.1"/>
    </source>
</evidence>
<dbReference type="Proteomes" id="UP000663833">
    <property type="component" value="Unassembled WGS sequence"/>
</dbReference>
<dbReference type="Proteomes" id="UP000663851">
    <property type="component" value="Unassembled WGS sequence"/>
</dbReference>
<dbReference type="Proteomes" id="UP000663862">
    <property type="component" value="Unassembled WGS sequence"/>
</dbReference>
<dbReference type="Proteomes" id="UP000663838">
    <property type="component" value="Unassembled WGS sequence"/>
</dbReference>
<evidence type="ECO:0008006" key="15">
    <source>
        <dbReference type="Google" id="ProtNLM"/>
    </source>
</evidence>
<evidence type="ECO:0000313" key="5">
    <source>
        <dbReference type="EMBL" id="CAF3497314.1"/>
    </source>
</evidence>
<dbReference type="EMBL" id="CAJNYD010004062">
    <property type="protein sequence ID" value="CAF3566887.1"/>
    <property type="molecule type" value="Genomic_DNA"/>
</dbReference>
<feature type="compositionally biased region" description="Polar residues" evidence="2">
    <location>
        <begin position="173"/>
        <end position="203"/>
    </location>
</feature>
<feature type="coiled-coil region" evidence="1">
    <location>
        <begin position="103"/>
        <end position="133"/>
    </location>
</feature>
<dbReference type="Proteomes" id="UP000663873">
    <property type="component" value="Unassembled WGS sequence"/>
</dbReference>
<accession>A0A821FR55</accession>
<dbReference type="Proteomes" id="UP000663865">
    <property type="component" value="Unassembled WGS sequence"/>
</dbReference>
<organism evidence="12 13">
    <name type="scientific">Rotaria socialis</name>
    <dbReference type="NCBI Taxonomy" id="392032"/>
    <lineage>
        <taxon>Eukaryota</taxon>
        <taxon>Metazoa</taxon>
        <taxon>Spiralia</taxon>
        <taxon>Gnathifera</taxon>
        <taxon>Rotifera</taxon>
        <taxon>Eurotatoria</taxon>
        <taxon>Bdelloidea</taxon>
        <taxon>Philodinida</taxon>
        <taxon>Philodinidae</taxon>
        <taxon>Rotaria</taxon>
    </lineage>
</organism>
<name>A0A821FR55_9BILA</name>
<gene>
    <name evidence="4" type="ORF">FME351_LOCUS9662</name>
    <name evidence="6" type="ORF">GRG538_LOCUS18474</name>
    <name evidence="9" type="ORF">HFQ381_LOCUS14055</name>
    <name evidence="5" type="ORF">KIK155_LOCUS15549</name>
    <name evidence="7" type="ORF">LUA448_LOCUS28749</name>
    <name evidence="11" type="ORF">QYT958_LOCUS6368</name>
    <name evidence="3" type="ORF">TIS948_LOCUS3463</name>
    <name evidence="12" type="ORF">TOA249_LOCUS14279</name>
    <name evidence="10" type="ORF">TSG867_LOCUS15715</name>
    <name evidence="8" type="ORF">UJA718_LOCUS9754</name>
</gene>
<dbReference type="EMBL" id="CAJOBS010000878">
    <property type="protein sequence ID" value="CAF4654928.1"/>
    <property type="molecule type" value="Genomic_DNA"/>
</dbReference>
<evidence type="ECO:0000256" key="2">
    <source>
        <dbReference type="SAM" id="MobiDB-lite"/>
    </source>
</evidence>
<dbReference type="EMBL" id="CAJNYT010002994">
    <property type="protein sequence ID" value="CAF3516054.1"/>
    <property type="molecule type" value="Genomic_DNA"/>
</dbReference>
<sequence>MATTRQQKNWCTTCGDMVGVFLCPGCQQKFCLNHTRDHRDHLQQGMNDINDNLDRLKYDIQGQNVPGYRNSLLDQIGNWEKRSTEKIRRLAEDIRQQISALPVDNASDLKEKIEQLQEQLRKASEDGGFYEDDLKEWSRRLHELQNLASQPEKLKIEEDADSRPFIPTISIKPISTDSAPGITSPNKPILANNNIRDNNATTVPPSEYPKSSNKPPYYSSPGDHQYDTSKKPNDDPEDHNQDSYSSGRHTLRFRIDQYGPTSSVVFGVVSKRKPIDAFVRENPTFYGWSEKNAVYLGGDIKTNYHGYKSDFQPGDIYSLLIDCEQKQLRLKNERTDTSYELDVDTTKCSFPWQPNVRIIMKND</sequence>
<evidence type="ECO:0000313" key="3">
    <source>
        <dbReference type="EMBL" id="CAF3039879.1"/>
    </source>
</evidence>
<dbReference type="EMBL" id="CAJNYU010001053">
    <property type="protein sequence ID" value="CAF3407508.1"/>
    <property type="molecule type" value="Genomic_DNA"/>
</dbReference>
<dbReference type="Proteomes" id="UP000663869">
    <property type="component" value="Unassembled WGS sequence"/>
</dbReference>